<keyword evidence="2" id="KW-1185">Reference proteome</keyword>
<name>A0AAD8QAI3_9PEZI</name>
<dbReference type="PANTHER" id="PTHR42037:SF1">
    <property type="match status" value="1"/>
</dbReference>
<evidence type="ECO:0000313" key="1">
    <source>
        <dbReference type="EMBL" id="KAK1598451.1"/>
    </source>
</evidence>
<dbReference type="RefSeq" id="XP_060419156.1">
    <property type="nucleotide sequence ID" value="XM_060552191.1"/>
</dbReference>
<gene>
    <name evidence="1" type="ORF">LY79DRAFT_288616</name>
</gene>
<dbReference type="AlphaFoldDB" id="A0AAD8QAI3"/>
<accession>A0AAD8QAI3</accession>
<evidence type="ECO:0000313" key="2">
    <source>
        <dbReference type="Proteomes" id="UP001230504"/>
    </source>
</evidence>
<protein>
    <submittedName>
        <fullName evidence="1">Uncharacterized protein</fullName>
    </submittedName>
</protein>
<proteinExistence type="predicted"/>
<reference evidence="1" key="1">
    <citation type="submission" date="2021-06" db="EMBL/GenBank/DDBJ databases">
        <title>Comparative genomics, transcriptomics and evolutionary studies reveal genomic signatures of adaptation to plant cell wall in hemibiotrophic fungi.</title>
        <authorList>
            <consortium name="DOE Joint Genome Institute"/>
            <person name="Baroncelli R."/>
            <person name="Diaz J.F."/>
            <person name="Benocci T."/>
            <person name="Peng M."/>
            <person name="Battaglia E."/>
            <person name="Haridas S."/>
            <person name="Andreopoulos W."/>
            <person name="Labutti K."/>
            <person name="Pangilinan J."/>
            <person name="Floch G.L."/>
            <person name="Makela M.R."/>
            <person name="Henrissat B."/>
            <person name="Grigoriev I.V."/>
            <person name="Crouch J.A."/>
            <person name="De Vries R.P."/>
            <person name="Sukno S.A."/>
            <person name="Thon M.R."/>
        </authorList>
    </citation>
    <scope>NUCLEOTIDE SEQUENCE</scope>
    <source>
        <strain evidence="1">CBS 125086</strain>
    </source>
</reference>
<dbReference type="GeneID" id="85436431"/>
<dbReference type="EMBL" id="JAHLJV010000005">
    <property type="protein sequence ID" value="KAK1598451.1"/>
    <property type="molecule type" value="Genomic_DNA"/>
</dbReference>
<sequence>MTKSRTKKRNGGKAPGTVMVVSDGIDHAISLKLCKRLNRFFEALAFLTSLQQACGRDIREKALSDTSEAEDNHSRTLECFINKLAQICDNKRHGPTVTSLAIVRPPDKLLYVFASNQRRSEDAQEAREFIFSVLDYLNREFAKPSCRDDESSPTFGHLLRTILRFNHKRIRWYRKSLLDRLSQCLVDCTILLSEENY</sequence>
<comment type="caution">
    <text evidence="1">The sequence shown here is derived from an EMBL/GenBank/DDBJ whole genome shotgun (WGS) entry which is preliminary data.</text>
</comment>
<dbReference type="PANTHER" id="PTHR42037">
    <property type="match status" value="1"/>
</dbReference>
<dbReference type="Proteomes" id="UP001230504">
    <property type="component" value="Unassembled WGS sequence"/>
</dbReference>
<organism evidence="1 2">
    <name type="scientific">Colletotrichum navitas</name>
    <dbReference type="NCBI Taxonomy" id="681940"/>
    <lineage>
        <taxon>Eukaryota</taxon>
        <taxon>Fungi</taxon>
        <taxon>Dikarya</taxon>
        <taxon>Ascomycota</taxon>
        <taxon>Pezizomycotina</taxon>
        <taxon>Sordariomycetes</taxon>
        <taxon>Hypocreomycetidae</taxon>
        <taxon>Glomerellales</taxon>
        <taxon>Glomerellaceae</taxon>
        <taxon>Colletotrichum</taxon>
        <taxon>Colletotrichum graminicola species complex</taxon>
    </lineage>
</organism>